<accession>A0A1V4IHG5</accession>
<dbReference type="AlphaFoldDB" id="A0A1V4IHG5"/>
<dbReference type="InterPro" id="IPR018062">
    <property type="entry name" value="HTH_AraC-typ_CS"/>
</dbReference>
<feature type="domain" description="HTH araC/xylS-type" evidence="4">
    <location>
        <begin position="171"/>
        <end position="269"/>
    </location>
</feature>
<dbReference type="SMART" id="SM00342">
    <property type="entry name" value="HTH_ARAC"/>
    <property type="match status" value="1"/>
</dbReference>
<dbReference type="Pfam" id="PF12833">
    <property type="entry name" value="HTH_18"/>
    <property type="match status" value="1"/>
</dbReference>
<dbReference type="Pfam" id="PF02311">
    <property type="entry name" value="AraC_binding"/>
    <property type="match status" value="1"/>
</dbReference>
<dbReference type="InterPro" id="IPR037923">
    <property type="entry name" value="HTH-like"/>
</dbReference>
<keyword evidence="1" id="KW-0805">Transcription regulation</keyword>
<dbReference type="PANTHER" id="PTHR43280:SF2">
    <property type="entry name" value="HTH-TYPE TRANSCRIPTIONAL REGULATOR EXSA"/>
    <property type="match status" value="1"/>
</dbReference>
<evidence type="ECO:0000313" key="6">
    <source>
        <dbReference type="Proteomes" id="UP000190080"/>
    </source>
</evidence>
<keyword evidence="6" id="KW-1185">Reference proteome</keyword>
<evidence type="ECO:0000256" key="3">
    <source>
        <dbReference type="ARBA" id="ARBA00023163"/>
    </source>
</evidence>
<keyword evidence="2" id="KW-0238">DNA-binding</keyword>
<dbReference type="InterPro" id="IPR003313">
    <property type="entry name" value="AraC-bd"/>
</dbReference>
<protein>
    <submittedName>
        <fullName evidence="5">HTH-type transcriptional activator Btr</fullName>
    </submittedName>
</protein>
<dbReference type="Gene3D" id="1.10.10.60">
    <property type="entry name" value="Homeodomain-like"/>
    <property type="match status" value="2"/>
</dbReference>
<comment type="caution">
    <text evidence="5">The sequence shown here is derived from an EMBL/GenBank/DDBJ whole genome shotgun (WGS) entry which is preliminary data.</text>
</comment>
<dbReference type="InterPro" id="IPR018060">
    <property type="entry name" value="HTH_AraC"/>
</dbReference>
<dbReference type="PROSITE" id="PS01124">
    <property type="entry name" value="HTH_ARAC_FAMILY_2"/>
    <property type="match status" value="1"/>
</dbReference>
<evidence type="ECO:0000313" key="5">
    <source>
        <dbReference type="EMBL" id="OPJ59290.1"/>
    </source>
</evidence>
<dbReference type="OrthoDB" id="625043at2"/>
<dbReference type="InterPro" id="IPR009057">
    <property type="entry name" value="Homeodomain-like_sf"/>
</dbReference>
<dbReference type="PANTHER" id="PTHR43280">
    <property type="entry name" value="ARAC-FAMILY TRANSCRIPTIONAL REGULATOR"/>
    <property type="match status" value="1"/>
</dbReference>
<dbReference type="PROSITE" id="PS00041">
    <property type="entry name" value="HTH_ARAC_FAMILY_1"/>
    <property type="match status" value="1"/>
</dbReference>
<dbReference type="STRING" id="1450648.CLORY_33760"/>
<evidence type="ECO:0000256" key="2">
    <source>
        <dbReference type="ARBA" id="ARBA00023125"/>
    </source>
</evidence>
<dbReference type="PRINTS" id="PR00032">
    <property type="entry name" value="HTHARAC"/>
</dbReference>
<evidence type="ECO:0000259" key="4">
    <source>
        <dbReference type="PROSITE" id="PS01124"/>
    </source>
</evidence>
<dbReference type="InterPro" id="IPR020449">
    <property type="entry name" value="Tscrpt_reg_AraC-type_HTH"/>
</dbReference>
<dbReference type="SUPFAM" id="SSF46689">
    <property type="entry name" value="Homeodomain-like"/>
    <property type="match status" value="2"/>
</dbReference>
<reference evidence="5 6" key="1">
    <citation type="submission" date="2017-03" db="EMBL/GenBank/DDBJ databases">
        <title>Genome sequence of Clostridium oryzae DSM 28571.</title>
        <authorList>
            <person name="Poehlein A."/>
            <person name="Daniel R."/>
        </authorList>
    </citation>
    <scope>NUCLEOTIDE SEQUENCE [LARGE SCALE GENOMIC DNA]</scope>
    <source>
        <strain evidence="5 6">DSM 28571</strain>
    </source>
</reference>
<evidence type="ECO:0000256" key="1">
    <source>
        <dbReference type="ARBA" id="ARBA00023015"/>
    </source>
</evidence>
<dbReference type="GO" id="GO:0003700">
    <property type="term" value="F:DNA-binding transcription factor activity"/>
    <property type="evidence" value="ECO:0007669"/>
    <property type="project" value="InterPro"/>
</dbReference>
<dbReference type="RefSeq" id="WP_079426645.1">
    <property type="nucleotide sequence ID" value="NZ_MZGV01000047.1"/>
</dbReference>
<name>A0A1V4IHG5_9CLOT</name>
<dbReference type="GO" id="GO:0043565">
    <property type="term" value="F:sequence-specific DNA binding"/>
    <property type="evidence" value="ECO:0007669"/>
    <property type="project" value="InterPro"/>
</dbReference>
<gene>
    <name evidence="5" type="primary">btr_7</name>
    <name evidence="5" type="ORF">CLORY_33760</name>
</gene>
<dbReference type="Gene3D" id="2.60.120.10">
    <property type="entry name" value="Jelly Rolls"/>
    <property type="match status" value="1"/>
</dbReference>
<dbReference type="Proteomes" id="UP000190080">
    <property type="component" value="Unassembled WGS sequence"/>
</dbReference>
<proteinExistence type="predicted"/>
<keyword evidence="3" id="KW-0804">Transcription</keyword>
<dbReference type="InterPro" id="IPR014710">
    <property type="entry name" value="RmlC-like_jellyroll"/>
</dbReference>
<dbReference type="SUPFAM" id="SSF51215">
    <property type="entry name" value="Regulatory protein AraC"/>
    <property type="match status" value="1"/>
</dbReference>
<sequence length="274" mass="32872">MVDKSKLYFHIHYCNHKETNEDWKDKKITRRIKHHEFFLVTGGKGCIVTEGKEYNLEKGMLFYFKKNNLHSIESDIKDPLNFLSVHFSLAYVDFHEDQWKIVEKDGLKLPVMQRFRNYKVYHIFKKLVMMWSMKMPDYEFRCKIMLQRLLFGIYNNLKQQSTNYSAIVKVEKAIKYMNDNIGRTITLQELSELVSLSPSYFSRTFREVTGYSIIEFFNKIKIDRAEALIMVEDKKIKEIAAMLGFKDEFYFSRLFKRIKGISPKEFYSRNVHGY</sequence>
<dbReference type="EMBL" id="MZGV01000047">
    <property type="protein sequence ID" value="OPJ59290.1"/>
    <property type="molecule type" value="Genomic_DNA"/>
</dbReference>
<organism evidence="5 6">
    <name type="scientific">Clostridium oryzae</name>
    <dbReference type="NCBI Taxonomy" id="1450648"/>
    <lineage>
        <taxon>Bacteria</taxon>
        <taxon>Bacillati</taxon>
        <taxon>Bacillota</taxon>
        <taxon>Clostridia</taxon>
        <taxon>Eubacteriales</taxon>
        <taxon>Clostridiaceae</taxon>
        <taxon>Clostridium</taxon>
    </lineage>
</organism>